<name>A0A2U1BB74_9BACT</name>
<dbReference type="RefSeq" id="WP_116882308.1">
    <property type="nucleotide sequence ID" value="NZ_CALXNT010000025.1"/>
</dbReference>
<feature type="coiled-coil region" evidence="1">
    <location>
        <begin position="161"/>
        <end position="206"/>
    </location>
</feature>
<accession>A0A2U1BB74</accession>
<evidence type="ECO:0000313" key="2">
    <source>
        <dbReference type="EMBL" id="PVY45912.1"/>
    </source>
</evidence>
<dbReference type="EMBL" id="QEKH01000001">
    <property type="protein sequence ID" value="PVY45912.1"/>
    <property type="molecule type" value="Genomic_DNA"/>
</dbReference>
<reference evidence="2 3" key="1">
    <citation type="submission" date="2018-04" db="EMBL/GenBank/DDBJ databases">
        <title>Genomic Encyclopedia of Type Strains, Phase IV (KMG-IV): sequencing the most valuable type-strain genomes for metagenomic binning, comparative biology and taxonomic classification.</title>
        <authorList>
            <person name="Goeker M."/>
        </authorList>
    </citation>
    <scope>NUCLEOTIDE SEQUENCE [LARGE SCALE GENOMIC DNA]</scope>
    <source>
        <strain evidence="2 3">DSM 14823</strain>
    </source>
</reference>
<comment type="caution">
    <text evidence="2">The sequence shown here is derived from an EMBL/GenBank/DDBJ whole genome shotgun (WGS) entry which is preliminary data.</text>
</comment>
<gene>
    <name evidence="2" type="ORF">C8D82_101106</name>
</gene>
<evidence type="ECO:0000256" key="1">
    <source>
        <dbReference type="SAM" id="Coils"/>
    </source>
</evidence>
<sequence length="207" mass="23891">MGDIPRPQDNWNEYRWEQEIRRDERRISCYYRELPACLDLPGEEDMIFSSLLSQPDLVPIGGNADSLRVWHSESEEEDDDEFDAGTPARTGSEIIDQLDRLAVEWNVLSVTRLRADFELPGLGISCAYGKLLARTADFINLDDKDDRALKLSLGKRALSDLNELTGELERLGREQRSIKVQALLHVEMLSHVRERLLDQLQRIREQQ</sequence>
<dbReference type="GeneID" id="78293642"/>
<keyword evidence="3" id="KW-1185">Reference proteome</keyword>
<keyword evidence="1" id="KW-0175">Coiled coil</keyword>
<organism evidence="2 3">
    <name type="scientific">Victivallis vadensis</name>
    <dbReference type="NCBI Taxonomy" id="172901"/>
    <lineage>
        <taxon>Bacteria</taxon>
        <taxon>Pseudomonadati</taxon>
        <taxon>Lentisphaerota</taxon>
        <taxon>Lentisphaeria</taxon>
        <taxon>Victivallales</taxon>
        <taxon>Victivallaceae</taxon>
        <taxon>Victivallis</taxon>
    </lineage>
</organism>
<dbReference type="AlphaFoldDB" id="A0A2U1BB74"/>
<dbReference type="Proteomes" id="UP000245959">
    <property type="component" value="Unassembled WGS sequence"/>
</dbReference>
<evidence type="ECO:0000313" key="3">
    <source>
        <dbReference type="Proteomes" id="UP000245959"/>
    </source>
</evidence>
<protein>
    <submittedName>
        <fullName evidence="2">Uncharacterized protein</fullName>
    </submittedName>
</protein>
<proteinExistence type="predicted"/>